<feature type="compositionally biased region" description="Polar residues" evidence="5">
    <location>
        <begin position="1081"/>
        <end position="1091"/>
    </location>
</feature>
<dbReference type="Proteomes" id="UP001165065">
    <property type="component" value="Unassembled WGS sequence"/>
</dbReference>
<evidence type="ECO:0000256" key="5">
    <source>
        <dbReference type="SAM" id="MobiDB-lite"/>
    </source>
</evidence>
<reference evidence="8" key="1">
    <citation type="journal article" date="2023" name="Commun. Biol.">
        <title>Genome analysis of Parmales, the sister group of diatoms, reveals the evolutionary specialization of diatoms from phago-mixotrophs to photoautotrophs.</title>
        <authorList>
            <person name="Ban H."/>
            <person name="Sato S."/>
            <person name="Yoshikawa S."/>
            <person name="Yamada K."/>
            <person name="Nakamura Y."/>
            <person name="Ichinomiya M."/>
            <person name="Sato N."/>
            <person name="Blanc-Mathieu R."/>
            <person name="Endo H."/>
            <person name="Kuwata A."/>
            <person name="Ogata H."/>
        </authorList>
    </citation>
    <scope>NUCLEOTIDE SEQUENCE [LARGE SCALE GENOMIC DNA]</scope>
</reference>
<dbReference type="InterPro" id="IPR011989">
    <property type="entry name" value="ARM-like"/>
</dbReference>
<evidence type="ECO:0000256" key="1">
    <source>
        <dbReference type="ARBA" id="ARBA00004555"/>
    </source>
</evidence>
<dbReference type="GO" id="GO:0006886">
    <property type="term" value="P:intracellular protein transport"/>
    <property type="evidence" value="ECO:0007669"/>
    <property type="project" value="InterPro"/>
</dbReference>
<dbReference type="OrthoDB" id="198977at2759"/>
<dbReference type="EMBL" id="BRYA01000342">
    <property type="protein sequence ID" value="GMI47402.1"/>
    <property type="molecule type" value="Genomic_DNA"/>
</dbReference>
<evidence type="ECO:0000313" key="7">
    <source>
        <dbReference type="EMBL" id="GMI47402.1"/>
    </source>
</evidence>
<feature type="coiled-coil region" evidence="4">
    <location>
        <begin position="1875"/>
        <end position="1916"/>
    </location>
</feature>
<feature type="coiled-coil region" evidence="4">
    <location>
        <begin position="1179"/>
        <end position="1220"/>
    </location>
</feature>
<keyword evidence="3 4" id="KW-0175">Coiled coil</keyword>
<organism evidence="7 8">
    <name type="scientific">Triparma columacea</name>
    <dbReference type="NCBI Taxonomy" id="722753"/>
    <lineage>
        <taxon>Eukaryota</taxon>
        <taxon>Sar</taxon>
        <taxon>Stramenopiles</taxon>
        <taxon>Ochrophyta</taxon>
        <taxon>Bolidophyceae</taxon>
        <taxon>Parmales</taxon>
        <taxon>Triparmaceae</taxon>
        <taxon>Triparma</taxon>
    </lineage>
</organism>
<dbReference type="InterPro" id="IPR006953">
    <property type="entry name" value="Vesicle_Uso1_P115_head"/>
</dbReference>
<feature type="coiled-coil region" evidence="4">
    <location>
        <begin position="1511"/>
        <end position="1538"/>
    </location>
</feature>
<feature type="region of interest" description="Disordered" evidence="5">
    <location>
        <begin position="1076"/>
        <end position="1113"/>
    </location>
</feature>
<feature type="coiled-coil region" evidence="4">
    <location>
        <begin position="1361"/>
        <end position="1402"/>
    </location>
</feature>
<dbReference type="Pfam" id="PF04869">
    <property type="entry name" value="Uso1_p115_head"/>
    <property type="match status" value="1"/>
</dbReference>
<feature type="coiled-coil region" evidence="4">
    <location>
        <begin position="687"/>
        <end position="717"/>
    </location>
</feature>
<name>A0A9W7GP12_9STRA</name>
<feature type="coiled-coil region" evidence="4">
    <location>
        <begin position="1113"/>
        <end position="1154"/>
    </location>
</feature>
<dbReference type="Gene3D" id="1.10.287.1490">
    <property type="match status" value="1"/>
</dbReference>
<evidence type="ECO:0000313" key="8">
    <source>
        <dbReference type="Proteomes" id="UP001165065"/>
    </source>
</evidence>
<protein>
    <recommendedName>
        <fullName evidence="6">Vesicle tethering protein Uso1/P115-like head domain-containing protein</fullName>
    </recommendedName>
</protein>
<dbReference type="InterPro" id="IPR016024">
    <property type="entry name" value="ARM-type_fold"/>
</dbReference>
<evidence type="ECO:0000256" key="4">
    <source>
        <dbReference type="SAM" id="Coils"/>
    </source>
</evidence>
<gene>
    <name evidence="7" type="ORF">TrCOL_g3663</name>
</gene>
<feature type="coiled-coil region" evidence="4">
    <location>
        <begin position="1587"/>
        <end position="1614"/>
    </location>
</feature>
<feature type="coiled-coil region" evidence="4">
    <location>
        <begin position="761"/>
        <end position="788"/>
    </location>
</feature>
<keyword evidence="2" id="KW-0333">Golgi apparatus</keyword>
<feature type="coiled-coil region" evidence="4">
    <location>
        <begin position="1455"/>
        <end position="1482"/>
    </location>
</feature>
<feature type="coiled-coil region" evidence="4">
    <location>
        <begin position="1751"/>
        <end position="1817"/>
    </location>
</feature>
<keyword evidence="8" id="KW-1185">Reference proteome</keyword>
<dbReference type="InterPro" id="IPR024095">
    <property type="entry name" value="Vesicle_P115"/>
</dbReference>
<accession>A0A9W7GP12</accession>
<feature type="coiled-coil region" evidence="4">
    <location>
        <begin position="1651"/>
        <end position="1685"/>
    </location>
</feature>
<feature type="coiled-coil region" evidence="4">
    <location>
        <begin position="1252"/>
        <end position="1286"/>
    </location>
</feature>
<dbReference type="GO" id="GO:0048280">
    <property type="term" value="P:vesicle fusion with Golgi apparatus"/>
    <property type="evidence" value="ECO:0007669"/>
    <property type="project" value="InterPro"/>
</dbReference>
<dbReference type="SUPFAM" id="SSF48371">
    <property type="entry name" value="ARM repeat"/>
    <property type="match status" value="1"/>
</dbReference>
<dbReference type="GO" id="GO:0000139">
    <property type="term" value="C:Golgi membrane"/>
    <property type="evidence" value="ECO:0007669"/>
    <property type="project" value="InterPro"/>
</dbReference>
<evidence type="ECO:0000256" key="2">
    <source>
        <dbReference type="ARBA" id="ARBA00023034"/>
    </source>
</evidence>
<feature type="compositionally biased region" description="Polar residues" evidence="5">
    <location>
        <begin position="1100"/>
        <end position="1110"/>
    </location>
</feature>
<comment type="subcellular location">
    <subcellularLocation>
        <location evidence="1">Golgi apparatus</location>
    </subcellularLocation>
</comment>
<proteinExistence type="predicted"/>
<dbReference type="PANTHER" id="PTHR10013">
    <property type="entry name" value="GENERAL VESICULAR TRANSPORT FACTOR P115"/>
    <property type="match status" value="1"/>
</dbReference>
<evidence type="ECO:0000259" key="6">
    <source>
        <dbReference type="Pfam" id="PF04869"/>
    </source>
</evidence>
<evidence type="ECO:0000256" key="3">
    <source>
        <dbReference type="ARBA" id="ARBA00023054"/>
    </source>
</evidence>
<sequence>MESPGLLANRLTTATDSSDARAAISSFCDLFAQMEDTALLSEASNLVGLYDFMDNALSLITNCKTRNDTAVLEGSSEICQLFILLLTSPSTSVHTRTKLADSILSFRLTRDAVDQDRGIVASLLDMMYDKENVVQDVVARTLCVQFLTILFKLKSQVFEQAVIETPSGLNRLVDLLTSDESICDESVRNEVLLLLTGMVEKSEVVRKLVAFSEGFDRLFSIIEHESGLTGGSIVVQDALKLINFLARDDGVTLLYQSKIAMAVLPTLLDITNASAWVYRTVDGPGMTDDDDAHIAALLGQNNSTAAPEKIPRASLKPSEEKIISLSLQTIKLSIVDAPSESKSERQQFLVSIPPLANNLYKLAIFTPPKSPSSYDPTPPPEIQNLALDVLSFICNGAPELVKDEIAATVTTPLLNIAISPSSSSTSAVTTLRCLLTPNTSSTFIMHALAPPPPPMDDDGMEVEITQPIVKQIIADLSQSLYTHAASSSSSSSSFSINVIGASKSLFALLNCGGEAAKEILLRIPPSLLQTLVTHLSSSTSSPESGETSLALLTLLCEWCSGCPTAVHSFLSLPDSIALLKLLKSDNVQQNGLVILLFGMCLEHFGEDEHAGWTRQTILELIQSKIGISNFTNTLEAARKTHATSSSSSLDSQLTRTWFFDIADTIRRRIVKEVTSGSSNVEEESPLNVLIQQQVKEIEELKKDLEGTIKLKADAEAVNSSLRTKLNVVVGGDNVTNIEEEARLKRAEETLTTQVQDLNTLLSTKEGEIDGLNKMYQALEVELRNAKLSTSVTSSEDSKGEIEKLKEKLRDGDKWMKMAHEKMEELGARNIELEDIVSQGGGGVRNGFGMSEPTLSENERIEFNRLKDNARSTDARMKAANDQIEQLTSDNERLLSGGSNQAEGRINDKALLDEIAHLRKEKEDFVELVAKMQTEEGEQIAELKANSKSANEWMTAAQKNLESLGEENKRLEEALLAKGSGEESFSMELESLRKEKEEADVKVAKLVSNSKSADEWMTAAQKNLKNLADENRKLLANMNESTGTIETLQREKEETSITMTSLQDEINALTSQNLELNEKLSDPSTNISTPTSQHEHFDSIDLSSPSPTLNGEDSKSLRRVIDDLEEKLRLTESTAVEIQEKNARFEREREEMIKTAQAADAWMAEANVNMAKMQEELSTKGDVSEEVAALSKEKAELTTKIASVEADKLALTSEIASLTENAKAADAWMAEANVNMAKMQEELSTKGDVSEEVAALSKEKAELATKIASVEADKLALTSEIASLTENAKAADAWMAEANVNMSKMQEELSTKGDVSEEAVEADKLALTSEIASLTENAKAADAWMAEATVNMAKMQEELSTKGDVSEEVAALSKEKAELTKKIAAVEADKLALTSEIASLTENAKAADAWMAEATVNMSKMQEDLSTKGDVSGDVAALNMEIASLKEAAMKSDNWMAEANIRLEEAFAEKAKLTSKVTSLETTIDNITVENINLKDTVNETKSLRVQMDDVIAEHVRAKKVAEQEVHSLKSDLEFLAKSNVSGVQEKVLMARQEEEERVRTMTRRELESTKSNFASSQLELEESKKFNRLCEEQLASARLKIGMLEREVESLRADGSFMKETIDRVKDRHNEALVSFKARIGSLESERETLLNTHVNEMRGMRKDVQRLEKECDELRRLAEDRETEVSILNQALTTDEAVGEKEIERLRYEKAQLLASARKTATGFERKLREATGIAAGRREAEFIALKEGKRDAENRIAQLLGEIGELKTTLEIVKEGRDKGMEGEFEALGQLRMDCEKLRNDNEALRTENGHLTQRISANFEETERSTVILTERCRIAEMRLQQVEDREKEGLLRMEKVKLREERNVGVWGGEEAELMEEVEGLRAMYEELEVEHEDLLALLAQQQLEKETLQSALLSHGGEVAVKNAQREAEEICISRFDQFIRMDE</sequence>
<feature type="domain" description="Vesicle tethering protein Uso1/P115-like head" evidence="6">
    <location>
        <begin position="526"/>
        <end position="650"/>
    </location>
</feature>
<comment type="caution">
    <text evidence="7">The sequence shown here is derived from an EMBL/GenBank/DDBJ whole genome shotgun (WGS) entry which is preliminary data.</text>
</comment>
<dbReference type="PANTHER" id="PTHR10013:SF0">
    <property type="entry name" value="GENERAL VESICULAR TRANSPORT FACTOR P115"/>
    <property type="match status" value="1"/>
</dbReference>
<dbReference type="Gene3D" id="1.25.10.10">
    <property type="entry name" value="Leucine-rich Repeat Variant"/>
    <property type="match status" value="1"/>
</dbReference>